<reference evidence="1 2" key="1">
    <citation type="submission" date="2024-02" db="EMBL/GenBank/DDBJ databases">
        <authorList>
            <person name="Vignale AGUSTIN F."/>
            <person name="Sosa J E."/>
            <person name="Modenutti C."/>
        </authorList>
    </citation>
    <scope>NUCLEOTIDE SEQUENCE [LARGE SCALE GENOMIC DNA]</scope>
</reference>
<protein>
    <submittedName>
        <fullName evidence="1">Uncharacterized protein</fullName>
    </submittedName>
</protein>
<evidence type="ECO:0000313" key="2">
    <source>
        <dbReference type="Proteomes" id="UP001642360"/>
    </source>
</evidence>
<organism evidence="1 2">
    <name type="scientific">Ilex paraguariensis</name>
    <name type="common">yerba mate</name>
    <dbReference type="NCBI Taxonomy" id="185542"/>
    <lineage>
        <taxon>Eukaryota</taxon>
        <taxon>Viridiplantae</taxon>
        <taxon>Streptophyta</taxon>
        <taxon>Embryophyta</taxon>
        <taxon>Tracheophyta</taxon>
        <taxon>Spermatophyta</taxon>
        <taxon>Magnoliopsida</taxon>
        <taxon>eudicotyledons</taxon>
        <taxon>Gunneridae</taxon>
        <taxon>Pentapetalae</taxon>
        <taxon>asterids</taxon>
        <taxon>campanulids</taxon>
        <taxon>Aquifoliales</taxon>
        <taxon>Aquifoliaceae</taxon>
        <taxon>Ilex</taxon>
    </lineage>
</organism>
<keyword evidence="2" id="KW-1185">Reference proteome</keyword>
<dbReference type="AlphaFoldDB" id="A0ABC8SVT2"/>
<dbReference type="EMBL" id="CAUOFW020003613">
    <property type="protein sequence ID" value="CAK9161018.1"/>
    <property type="molecule type" value="Genomic_DNA"/>
</dbReference>
<proteinExistence type="predicted"/>
<sequence>MLEKRTTCWLAFEKLRNYMTTCMTNFFPELVVARPSCTFGFIPLEDFDHGIYDSPELNRYEVRAYTSEMCPTWMAKEGTEHQARDIVPLEFCKIILEAKAWHFSFVQVYLDFWESRAVLVGIKPNLTLVSFS</sequence>
<comment type="caution">
    <text evidence="1">The sequence shown here is derived from an EMBL/GenBank/DDBJ whole genome shotgun (WGS) entry which is preliminary data.</text>
</comment>
<evidence type="ECO:0000313" key="1">
    <source>
        <dbReference type="EMBL" id="CAK9161018.1"/>
    </source>
</evidence>
<name>A0ABC8SVT2_9AQUA</name>
<gene>
    <name evidence="1" type="ORF">ILEXP_LOCUS29805</name>
</gene>
<accession>A0ABC8SVT2</accession>
<dbReference type="Proteomes" id="UP001642360">
    <property type="component" value="Unassembled WGS sequence"/>
</dbReference>